<dbReference type="SUPFAM" id="SSF53756">
    <property type="entry name" value="UDP-Glycosyltransferase/glycogen phosphorylase"/>
    <property type="match status" value="1"/>
</dbReference>
<dbReference type="Proteomes" id="UP000198724">
    <property type="component" value="Unassembled WGS sequence"/>
</dbReference>
<keyword evidence="8" id="KW-1003">Cell membrane</keyword>
<organism evidence="10 11">
    <name type="scientific">Pontibacter chinhatensis</name>
    <dbReference type="NCBI Taxonomy" id="1436961"/>
    <lineage>
        <taxon>Bacteria</taxon>
        <taxon>Pseudomonadati</taxon>
        <taxon>Bacteroidota</taxon>
        <taxon>Cytophagia</taxon>
        <taxon>Cytophagales</taxon>
        <taxon>Hymenobacteraceae</taxon>
        <taxon>Pontibacter</taxon>
    </lineage>
</organism>
<dbReference type="InterPro" id="IPR039901">
    <property type="entry name" value="Kdotransferase"/>
</dbReference>
<dbReference type="PANTHER" id="PTHR42755">
    <property type="entry name" value="3-DEOXY-MANNO-OCTULOSONATE CYTIDYLYLTRANSFERASE"/>
    <property type="match status" value="1"/>
</dbReference>
<keyword evidence="8" id="KW-0472">Membrane</keyword>
<accession>A0A1I2ZJZ8</accession>
<dbReference type="GO" id="GO:0005886">
    <property type="term" value="C:plasma membrane"/>
    <property type="evidence" value="ECO:0007669"/>
    <property type="project" value="UniProtKB-SubCell"/>
</dbReference>
<dbReference type="Gene3D" id="3.40.50.2000">
    <property type="entry name" value="Glycogen Phosphorylase B"/>
    <property type="match status" value="1"/>
</dbReference>
<dbReference type="OrthoDB" id="9789797at2"/>
<dbReference type="PANTHER" id="PTHR42755:SF1">
    <property type="entry name" value="3-DEOXY-D-MANNO-OCTULOSONIC ACID TRANSFERASE, MITOCHONDRIAL-RELATED"/>
    <property type="match status" value="1"/>
</dbReference>
<proteinExistence type="inferred from homology"/>
<dbReference type="AlphaFoldDB" id="A0A1I2ZJZ8"/>
<feature type="active site" description="Proton acceptor" evidence="7">
    <location>
        <position position="61"/>
    </location>
</feature>
<dbReference type="EC" id="2.4.99.12" evidence="2 8"/>
<protein>
    <recommendedName>
        <fullName evidence="3 8">3-deoxy-D-manno-octulosonic acid transferase</fullName>
        <shortName evidence="8">Kdo transferase</shortName>
        <ecNumber evidence="2 8">2.4.99.12</ecNumber>
    </recommendedName>
    <alternativeName>
        <fullName evidence="5 8">Lipid IV(A) 3-deoxy-D-manno-octulosonic acid transferase</fullName>
    </alternativeName>
</protein>
<dbReference type="GO" id="GO:0009244">
    <property type="term" value="P:lipopolysaccharide core region biosynthetic process"/>
    <property type="evidence" value="ECO:0007669"/>
    <property type="project" value="UniProtKB-UniRule"/>
</dbReference>
<sequence length="413" mass="46734">MKLLYDIGLKAYSTAIALAAPFNEKAKLMRQGRERQFERLQQALQQNQAPLVWFHCASLGEFEQGRPVIEAFREAFPKYKVLLTFFSPSGYEVRKNYAGADYIFYLPLDSAANAKRFLDITQPRLAMFVKYEFWHYYLQELAKRSIPILSISAIFRSEQVFFKPYGDFYRNILRRFTHIYTQNQASLELLQSINITHASIAGDTRFDRVLQTAVSIKPIPLVEAFVAGQEVFMVGSSWPADIEVLLPLIQKYKSSIKFIIAPHEVNEASINTVMQALGEGAVRFSQTSEADAARYQVLVIDNIGMLSALYSYGTYAYIGGAFGKGLHNTLEAAVFGLPLFFGPKYDKFQEAKDLVARGCAFPVQNAGELLQAFERVHTTPGLRQSITDKEKEYVQEQAGATAKIMDDVRQLLK</sequence>
<dbReference type="Pfam" id="PF04413">
    <property type="entry name" value="Glycos_transf_N"/>
    <property type="match status" value="1"/>
</dbReference>
<evidence type="ECO:0000256" key="7">
    <source>
        <dbReference type="PIRSR" id="PIRSR639901-1"/>
    </source>
</evidence>
<dbReference type="InterPro" id="IPR038107">
    <property type="entry name" value="Glycos_transf_N_sf"/>
</dbReference>
<evidence type="ECO:0000256" key="4">
    <source>
        <dbReference type="ARBA" id="ARBA00022679"/>
    </source>
</evidence>
<dbReference type="UniPathway" id="UPA00958"/>
<name>A0A1I2ZJZ8_9BACT</name>
<comment type="function">
    <text evidence="8">Involved in lipopolysaccharide (LPS) biosynthesis. Catalyzes the transfer of 3-deoxy-D-manno-octulosonate (Kdo) residue(s) from CMP-Kdo to lipid IV(A), the tetraacyldisaccharide-1,4'-bisphosphate precursor of lipid A.</text>
</comment>
<evidence type="ECO:0000256" key="6">
    <source>
        <dbReference type="ARBA" id="ARBA00049183"/>
    </source>
</evidence>
<dbReference type="Gene3D" id="3.40.50.11720">
    <property type="entry name" value="3-Deoxy-D-manno-octulosonic-acid transferase, N-terminal domain"/>
    <property type="match status" value="1"/>
</dbReference>
<keyword evidence="11" id="KW-1185">Reference proteome</keyword>
<dbReference type="GO" id="GO:0009245">
    <property type="term" value="P:lipid A biosynthetic process"/>
    <property type="evidence" value="ECO:0007669"/>
    <property type="project" value="TreeGrafter"/>
</dbReference>
<evidence type="ECO:0000256" key="3">
    <source>
        <dbReference type="ARBA" id="ARBA00019077"/>
    </source>
</evidence>
<dbReference type="RefSeq" id="WP_092105605.1">
    <property type="nucleotide sequence ID" value="NZ_FOOT01000015.1"/>
</dbReference>
<comment type="similarity">
    <text evidence="8">Belongs to the glycosyltransferase group 1 family.</text>
</comment>
<evidence type="ECO:0000313" key="11">
    <source>
        <dbReference type="Proteomes" id="UP000198724"/>
    </source>
</evidence>
<evidence type="ECO:0000313" key="10">
    <source>
        <dbReference type="EMBL" id="SFH38050.1"/>
    </source>
</evidence>
<gene>
    <name evidence="10" type="ORF">SAMN05421739_1154</name>
</gene>
<dbReference type="STRING" id="1436961.SAMN05421739_1154"/>
<dbReference type="InterPro" id="IPR007507">
    <property type="entry name" value="Glycos_transf_N"/>
</dbReference>
<evidence type="ECO:0000256" key="8">
    <source>
        <dbReference type="RuleBase" id="RU365103"/>
    </source>
</evidence>
<evidence type="ECO:0000259" key="9">
    <source>
        <dbReference type="Pfam" id="PF04413"/>
    </source>
</evidence>
<evidence type="ECO:0000256" key="5">
    <source>
        <dbReference type="ARBA" id="ARBA00031445"/>
    </source>
</evidence>
<evidence type="ECO:0000256" key="2">
    <source>
        <dbReference type="ARBA" id="ARBA00012621"/>
    </source>
</evidence>
<comment type="subcellular location">
    <subcellularLocation>
        <location evidence="8">Cell membrane</location>
    </subcellularLocation>
</comment>
<dbReference type="EMBL" id="FOOT01000015">
    <property type="protein sequence ID" value="SFH38050.1"/>
    <property type="molecule type" value="Genomic_DNA"/>
</dbReference>
<keyword evidence="4 8" id="KW-0808">Transferase</keyword>
<comment type="catalytic activity">
    <reaction evidence="6 8">
        <text>lipid IVA (E. coli) + CMP-3-deoxy-beta-D-manno-octulosonate = alpha-Kdo-(2-&gt;6)-lipid IVA (E. coli) + CMP + H(+)</text>
        <dbReference type="Rhea" id="RHEA:28066"/>
        <dbReference type="ChEBI" id="CHEBI:15378"/>
        <dbReference type="ChEBI" id="CHEBI:58603"/>
        <dbReference type="ChEBI" id="CHEBI:60364"/>
        <dbReference type="ChEBI" id="CHEBI:60377"/>
        <dbReference type="ChEBI" id="CHEBI:85987"/>
        <dbReference type="EC" id="2.4.99.12"/>
    </reaction>
</comment>
<keyword evidence="8" id="KW-0448">Lipopolysaccharide biosynthesis</keyword>
<feature type="domain" description="3-deoxy-D-manno-octulosonic-acid transferase N-terminal" evidence="9">
    <location>
        <begin position="36"/>
        <end position="207"/>
    </location>
</feature>
<comment type="pathway">
    <text evidence="1 8">Bacterial outer membrane biogenesis; LPS core biosynthesis.</text>
</comment>
<reference evidence="11" key="1">
    <citation type="submission" date="2016-10" db="EMBL/GenBank/DDBJ databases">
        <authorList>
            <person name="Varghese N."/>
            <person name="Submissions S."/>
        </authorList>
    </citation>
    <scope>NUCLEOTIDE SEQUENCE [LARGE SCALE GENOMIC DNA]</scope>
    <source>
        <strain evidence="11">LP51</strain>
    </source>
</reference>
<evidence type="ECO:0000256" key="1">
    <source>
        <dbReference type="ARBA" id="ARBA00004713"/>
    </source>
</evidence>
<dbReference type="GO" id="GO:0043842">
    <property type="term" value="F:Kdo transferase activity"/>
    <property type="evidence" value="ECO:0007669"/>
    <property type="project" value="UniProtKB-EC"/>
</dbReference>